<evidence type="ECO:0000259" key="6">
    <source>
        <dbReference type="Pfam" id="PF18052"/>
    </source>
</evidence>
<dbReference type="PANTHER" id="PTHR36766">
    <property type="entry name" value="PLANT BROAD-SPECTRUM MILDEW RESISTANCE PROTEIN RPW8"/>
    <property type="match status" value="1"/>
</dbReference>
<sequence length="602" mass="68656">MAEAVVSFVVEKLGNLLIEEVASLYDVHEQVESMDRELTRMQCFLKDADVKQKSDERVNNWVRDIRDIAYEAEDIIDTFVLKLACQGRSPGLLRSCKYCFTDLPARHELGKEIKKIKERISNISISRVTYGIENICGGERAIYVCEKLRERRRSSPHDHDIAQPRVTHEECNFYCWDGGLGKTTLAKKVYNCSDVKRHFDLCAWVYVSQVYKGRELLHEIGRKVLNINKGILAAMSNGDLQENLYKAMSKKRNLIVMDDIWKIEVWDDLKAIFPDVNNGSRVLFTTRIKEVAACADPRTPLHELRLLSDAQSWELFTKKAFPLEADPFACPPELKKLGKWIVAKCGGLPFAIVILGGLLSRKEKTTSVWSRLKDFVRILGGTKGEVEEVDSIRNVESLVVTCLDQYKENLRSEIFDHLKIHEVKFQEQSNVLQAMQQQMAQMMEMMKSFNTGNTSKPPPPPLPPESTLNISKPPATQKVLSISGSNNSSGKKADIWFQGWQAQHLESSWINFGEELCLRFGELTMEDVVEEFNKIKQKDTAIESLILPHSIHEMGTTRLSTFLTESTSSTSPFIPPSILTLSVIEYQEKFEELKSLMLKYHP</sequence>
<evidence type="ECO:0000256" key="2">
    <source>
        <dbReference type="ARBA" id="ARBA00022741"/>
    </source>
</evidence>
<dbReference type="InterPro" id="IPR041118">
    <property type="entry name" value="Rx_N"/>
</dbReference>
<evidence type="ECO:0000256" key="4">
    <source>
        <dbReference type="ARBA" id="ARBA00022840"/>
    </source>
</evidence>
<dbReference type="Gene3D" id="1.20.5.4130">
    <property type="match status" value="1"/>
</dbReference>
<dbReference type="GO" id="GO:0006952">
    <property type="term" value="P:defense response"/>
    <property type="evidence" value="ECO:0007669"/>
    <property type="project" value="UniProtKB-KW"/>
</dbReference>
<dbReference type="GO" id="GO:0004722">
    <property type="term" value="F:protein serine/threonine phosphatase activity"/>
    <property type="evidence" value="ECO:0007669"/>
    <property type="project" value="UniProtKB-EC"/>
</dbReference>
<proteinExistence type="predicted"/>
<feature type="domain" description="Disease resistance N-terminal" evidence="6">
    <location>
        <begin position="5"/>
        <end position="93"/>
    </location>
</feature>
<dbReference type="Gene3D" id="3.40.50.300">
    <property type="entry name" value="P-loop containing nucleotide triphosphate hydrolases"/>
    <property type="match status" value="1"/>
</dbReference>
<keyword evidence="7" id="KW-0378">Hydrolase</keyword>
<dbReference type="InParanoid" id="B9SGW3"/>
<keyword evidence="2" id="KW-0547">Nucleotide-binding</keyword>
<keyword evidence="4" id="KW-0067">ATP-binding</keyword>
<accession>B9SGW3</accession>
<dbReference type="PRINTS" id="PR00364">
    <property type="entry name" value="DISEASERSIST"/>
</dbReference>
<dbReference type="Gene3D" id="1.10.8.430">
    <property type="entry name" value="Helical domain of apoptotic protease-activating factors"/>
    <property type="match status" value="1"/>
</dbReference>
<evidence type="ECO:0000256" key="1">
    <source>
        <dbReference type="ARBA" id="ARBA00022737"/>
    </source>
</evidence>
<dbReference type="eggNOG" id="KOG4658">
    <property type="taxonomic scope" value="Eukaryota"/>
</dbReference>
<dbReference type="EC" id="3.1.3.16" evidence="7"/>
<keyword evidence="1" id="KW-0677">Repeat</keyword>
<dbReference type="InterPro" id="IPR027417">
    <property type="entry name" value="P-loop_NTPase"/>
</dbReference>
<dbReference type="GO" id="GO:0005524">
    <property type="term" value="F:ATP binding"/>
    <property type="evidence" value="ECO:0007669"/>
    <property type="project" value="UniProtKB-KW"/>
</dbReference>
<name>B9SGW3_RICCO</name>
<dbReference type="GO" id="GO:0043531">
    <property type="term" value="F:ADP binding"/>
    <property type="evidence" value="ECO:0007669"/>
    <property type="project" value="InterPro"/>
</dbReference>
<evidence type="ECO:0000313" key="8">
    <source>
        <dbReference type="Proteomes" id="UP000008311"/>
    </source>
</evidence>
<dbReference type="Proteomes" id="UP000008311">
    <property type="component" value="Unassembled WGS sequence"/>
</dbReference>
<dbReference type="AlphaFoldDB" id="B9SGW3"/>
<dbReference type="Pfam" id="PF18052">
    <property type="entry name" value="Rx_N"/>
    <property type="match status" value="1"/>
</dbReference>
<keyword evidence="3" id="KW-0611">Plant defense</keyword>
<protein>
    <submittedName>
        <fullName evidence="7">Phosphoprotein phosphatase, putative</fullName>
        <ecNumber evidence="7">3.1.3.16</ecNumber>
    </submittedName>
</protein>
<keyword evidence="8" id="KW-1185">Reference proteome</keyword>
<dbReference type="EMBL" id="EQ973955">
    <property type="protein sequence ID" value="EEF37198.1"/>
    <property type="molecule type" value="Genomic_DNA"/>
</dbReference>
<dbReference type="Pfam" id="PF00931">
    <property type="entry name" value="NB-ARC"/>
    <property type="match status" value="1"/>
</dbReference>
<reference evidence="8" key="1">
    <citation type="journal article" date="2010" name="Nat. Biotechnol.">
        <title>Draft genome sequence of the oilseed species Ricinus communis.</title>
        <authorList>
            <person name="Chan A.P."/>
            <person name="Crabtree J."/>
            <person name="Zhao Q."/>
            <person name="Lorenzi H."/>
            <person name="Orvis J."/>
            <person name="Puiu D."/>
            <person name="Melake-Berhan A."/>
            <person name="Jones K.M."/>
            <person name="Redman J."/>
            <person name="Chen G."/>
            <person name="Cahoon E.B."/>
            <person name="Gedil M."/>
            <person name="Stanke M."/>
            <person name="Haas B.J."/>
            <person name="Wortman J.R."/>
            <person name="Fraser-Liggett C.M."/>
            <person name="Ravel J."/>
            <person name="Rabinowicz P.D."/>
        </authorList>
    </citation>
    <scope>NUCLEOTIDE SEQUENCE [LARGE SCALE GENOMIC DNA]</scope>
    <source>
        <strain evidence="8">cv. Hale</strain>
    </source>
</reference>
<dbReference type="InterPro" id="IPR038005">
    <property type="entry name" value="RX-like_CC"/>
</dbReference>
<dbReference type="InterPro" id="IPR002182">
    <property type="entry name" value="NB-ARC"/>
</dbReference>
<dbReference type="InterPro" id="IPR042197">
    <property type="entry name" value="Apaf_helical"/>
</dbReference>
<organism evidence="7 8">
    <name type="scientific">Ricinus communis</name>
    <name type="common">Castor bean</name>
    <dbReference type="NCBI Taxonomy" id="3988"/>
    <lineage>
        <taxon>Eukaryota</taxon>
        <taxon>Viridiplantae</taxon>
        <taxon>Streptophyta</taxon>
        <taxon>Embryophyta</taxon>
        <taxon>Tracheophyta</taxon>
        <taxon>Spermatophyta</taxon>
        <taxon>Magnoliopsida</taxon>
        <taxon>eudicotyledons</taxon>
        <taxon>Gunneridae</taxon>
        <taxon>Pentapetalae</taxon>
        <taxon>rosids</taxon>
        <taxon>fabids</taxon>
        <taxon>Malpighiales</taxon>
        <taxon>Euphorbiaceae</taxon>
        <taxon>Acalyphoideae</taxon>
        <taxon>Acalypheae</taxon>
        <taxon>Ricinus</taxon>
    </lineage>
</organism>
<dbReference type="SUPFAM" id="SSF52540">
    <property type="entry name" value="P-loop containing nucleoside triphosphate hydrolases"/>
    <property type="match status" value="1"/>
</dbReference>
<evidence type="ECO:0000259" key="5">
    <source>
        <dbReference type="Pfam" id="PF00931"/>
    </source>
</evidence>
<dbReference type="PANTHER" id="PTHR36766:SF70">
    <property type="entry name" value="DISEASE RESISTANCE PROTEIN RGA4"/>
    <property type="match status" value="1"/>
</dbReference>
<gene>
    <name evidence="7" type="ORF">RCOM_0820420</name>
</gene>
<evidence type="ECO:0000313" key="7">
    <source>
        <dbReference type="EMBL" id="EEF37198.1"/>
    </source>
</evidence>
<feature type="domain" description="NB-ARC" evidence="5">
    <location>
        <begin position="178"/>
        <end position="324"/>
    </location>
</feature>
<dbReference type="FunFam" id="3.40.50.300:FF:001091">
    <property type="entry name" value="Probable disease resistance protein At1g61300"/>
    <property type="match status" value="1"/>
</dbReference>
<dbReference type="CDD" id="cd14798">
    <property type="entry name" value="RX-CC_like"/>
    <property type="match status" value="1"/>
</dbReference>
<evidence type="ECO:0000256" key="3">
    <source>
        <dbReference type="ARBA" id="ARBA00022821"/>
    </source>
</evidence>